<dbReference type="RefSeq" id="WP_347722173.1">
    <property type="nucleotide sequence ID" value="NZ_CP104395.1"/>
</dbReference>
<reference evidence="1 2" key="1">
    <citation type="submission" date="2022-09" db="EMBL/GenBank/DDBJ databases">
        <title>Xylan utilization by haloarchaea-nanohaloarchaea associations.</title>
        <authorList>
            <person name="Yakimov M."/>
        </authorList>
    </citation>
    <scope>NUCLEOTIDE SEQUENCE [LARGE SCALE GENOMIC DNA]</scope>
    <source>
        <strain evidence="1 2">SVXNc</strain>
    </source>
</reference>
<name>A0ABY8CDP6_9ARCH</name>
<evidence type="ECO:0000313" key="1">
    <source>
        <dbReference type="EMBL" id="WEL19302.1"/>
    </source>
</evidence>
<protein>
    <submittedName>
        <fullName evidence="1">Vsr-like endonucleases, PD-DExK superfamily</fullName>
    </submittedName>
</protein>
<dbReference type="Proteomes" id="UP001218034">
    <property type="component" value="Chromosome"/>
</dbReference>
<accession>A0ABY8CDP6</accession>
<dbReference type="Gene3D" id="3.40.1350.10">
    <property type="match status" value="1"/>
</dbReference>
<evidence type="ECO:0000313" key="2">
    <source>
        <dbReference type="Proteomes" id="UP001218034"/>
    </source>
</evidence>
<dbReference type="EMBL" id="CP104395">
    <property type="protein sequence ID" value="WEL19302.1"/>
    <property type="molecule type" value="Genomic_DNA"/>
</dbReference>
<dbReference type="InterPro" id="IPR011856">
    <property type="entry name" value="tRNA_endonuc-like_dom_sf"/>
</dbReference>
<keyword evidence="2" id="KW-1185">Reference proteome</keyword>
<proteinExistence type="predicted"/>
<gene>
    <name evidence="1" type="ORF">SVXNc_0274</name>
</gene>
<sequence length="159" mass="18507">MTDFERALVNAFNEFFEDEEINGIAHRKKQHRFSSQLCDVLVDSEHDMFYLAIENKSVKTSSTNKLYFSQHFSESKGGHQVARISDFLDRSGRTGFLAVEFKRGVGRPRKAYMVPWEEVRERYENGEPGLHLDEIKDYPEILRDSQSYSVAEMCQNLSI</sequence>
<dbReference type="GeneID" id="98290316"/>
<organism evidence="1 2">
    <name type="scientific">Candidatus Nanohalococcus occultus</name>
    <dbReference type="NCBI Taxonomy" id="2978047"/>
    <lineage>
        <taxon>Archaea</taxon>
        <taxon>Candidatus Nanohalarchaeota</taxon>
        <taxon>Candidatus Nanohalarchaeota incertae sedis</taxon>
        <taxon>Candidatus Nanohalococcus</taxon>
    </lineage>
</organism>